<dbReference type="InterPro" id="IPR050508">
    <property type="entry name" value="Methyltransf_Superfamily"/>
</dbReference>
<evidence type="ECO:0000313" key="2">
    <source>
        <dbReference type="EMBL" id="OGE74809.1"/>
    </source>
</evidence>
<gene>
    <name evidence="2" type="ORF">A3K06_00120</name>
</gene>
<comment type="caution">
    <text evidence="2">The sequence shown here is derived from an EMBL/GenBank/DDBJ whole genome shotgun (WGS) entry which is preliminary data.</text>
</comment>
<dbReference type="GO" id="GO:0008168">
    <property type="term" value="F:methyltransferase activity"/>
    <property type="evidence" value="ECO:0007669"/>
    <property type="project" value="TreeGrafter"/>
</dbReference>
<name>A0A1F5NAZ2_9BACT</name>
<reference evidence="2 3" key="1">
    <citation type="journal article" date="2016" name="Nat. Commun.">
        <title>Thousands of microbial genomes shed light on interconnected biogeochemical processes in an aquifer system.</title>
        <authorList>
            <person name="Anantharaman K."/>
            <person name="Brown C.T."/>
            <person name="Hug L.A."/>
            <person name="Sharon I."/>
            <person name="Castelle C.J."/>
            <person name="Probst A.J."/>
            <person name="Thomas B.C."/>
            <person name="Singh A."/>
            <person name="Wilkins M.J."/>
            <person name="Karaoz U."/>
            <person name="Brodie E.L."/>
            <person name="Williams K.H."/>
            <person name="Hubbard S.S."/>
            <person name="Banfield J.F."/>
        </authorList>
    </citation>
    <scope>NUCLEOTIDE SEQUENCE [LARGE SCALE GENOMIC DNA]</scope>
</reference>
<dbReference type="SUPFAM" id="SSF53335">
    <property type="entry name" value="S-adenosyl-L-methionine-dependent methyltransferases"/>
    <property type="match status" value="1"/>
</dbReference>
<dbReference type="EMBL" id="MFEG01000043">
    <property type="protein sequence ID" value="OGE74809.1"/>
    <property type="molecule type" value="Genomic_DNA"/>
</dbReference>
<dbReference type="AlphaFoldDB" id="A0A1F5NAZ2"/>
<dbReference type="Pfam" id="PF13847">
    <property type="entry name" value="Methyltransf_31"/>
    <property type="match status" value="1"/>
</dbReference>
<accession>A0A1F5NAZ2</accession>
<evidence type="ECO:0000259" key="1">
    <source>
        <dbReference type="Pfam" id="PF13847"/>
    </source>
</evidence>
<proteinExistence type="predicted"/>
<feature type="domain" description="Methyltransferase" evidence="1">
    <location>
        <begin position="29"/>
        <end position="141"/>
    </location>
</feature>
<dbReference type="CDD" id="cd02440">
    <property type="entry name" value="AdoMet_MTases"/>
    <property type="match status" value="1"/>
</dbReference>
<dbReference type="Proteomes" id="UP000176547">
    <property type="component" value="Unassembled WGS sequence"/>
</dbReference>
<organism evidence="2 3">
    <name type="scientific">Candidatus Doudnabacteria bacterium RIFCSPHIGHO2_01_52_17</name>
    <dbReference type="NCBI Taxonomy" id="1817820"/>
    <lineage>
        <taxon>Bacteria</taxon>
        <taxon>Candidatus Doudnaibacteriota</taxon>
    </lineage>
</organism>
<dbReference type="InterPro" id="IPR025714">
    <property type="entry name" value="Methyltranfer_dom"/>
</dbReference>
<evidence type="ECO:0000313" key="3">
    <source>
        <dbReference type="Proteomes" id="UP000176547"/>
    </source>
</evidence>
<dbReference type="PANTHER" id="PTHR42912">
    <property type="entry name" value="METHYLTRANSFERASE"/>
    <property type="match status" value="1"/>
</dbReference>
<protein>
    <recommendedName>
        <fullName evidence="1">Methyltransferase domain-containing protein</fullName>
    </recommendedName>
</protein>
<dbReference type="PANTHER" id="PTHR42912:SF93">
    <property type="entry name" value="N6-ADENOSINE-METHYLTRANSFERASE TMT1A"/>
    <property type="match status" value="1"/>
</dbReference>
<sequence length="186" mass="20644">MHFATKINQSKKQFLNPAHLLKEADVAPRMVVADFGCGNGHYVAAAAELVGNRGQVYGFDILEDALSQTATLAKLHGARNVTTKQCDLEKFQSTGLPDFSCDFVILSSILHQVQKKNEVMREAYRVLKSGGKILVVDWDRDALLGPVPGDRIRKEDVRTILEQFGFRPLRDLPAGSFHFALLYGKS</sequence>
<dbReference type="InterPro" id="IPR029063">
    <property type="entry name" value="SAM-dependent_MTases_sf"/>
</dbReference>
<dbReference type="Gene3D" id="3.40.50.150">
    <property type="entry name" value="Vaccinia Virus protein VP39"/>
    <property type="match status" value="1"/>
</dbReference>